<gene>
    <name evidence="1" type="ORF">LCGC14_1515000</name>
</gene>
<dbReference type="AlphaFoldDB" id="A0A0F9M1F3"/>
<reference evidence="1" key="1">
    <citation type="journal article" date="2015" name="Nature">
        <title>Complex archaea that bridge the gap between prokaryotes and eukaryotes.</title>
        <authorList>
            <person name="Spang A."/>
            <person name="Saw J.H."/>
            <person name="Jorgensen S.L."/>
            <person name="Zaremba-Niedzwiedzka K."/>
            <person name="Martijn J."/>
            <person name="Lind A.E."/>
            <person name="van Eijk R."/>
            <person name="Schleper C."/>
            <person name="Guy L."/>
            <person name="Ettema T.J."/>
        </authorList>
    </citation>
    <scope>NUCLEOTIDE SEQUENCE</scope>
</reference>
<sequence length="71" mass="8296">MSSPRQKIPPLTEQFIQQLADRNKEPALSVYNMHLEQNRISFAKEYGVWEFVNALVRKLKTEKEQDHGKPG</sequence>
<evidence type="ECO:0000313" key="1">
    <source>
        <dbReference type="EMBL" id="KKM63097.1"/>
    </source>
</evidence>
<accession>A0A0F9M1F3</accession>
<protein>
    <submittedName>
        <fullName evidence="1">Uncharacterized protein</fullName>
    </submittedName>
</protein>
<name>A0A0F9M1F3_9ZZZZ</name>
<comment type="caution">
    <text evidence="1">The sequence shown here is derived from an EMBL/GenBank/DDBJ whole genome shotgun (WGS) entry which is preliminary data.</text>
</comment>
<proteinExistence type="predicted"/>
<dbReference type="EMBL" id="LAZR01011162">
    <property type="protein sequence ID" value="KKM63097.1"/>
    <property type="molecule type" value="Genomic_DNA"/>
</dbReference>
<organism evidence="1">
    <name type="scientific">marine sediment metagenome</name>
    <dbReference type="NCBI Taxonomy" id="412755"/>
    <lineage>
        <taxon>unclassified sequences</taxon>
        <taxon>metagenomes</taxon>
        <taxon>ecological metagenomes</taxon>
    </lineage>
</organism>